<dbReference type="InterPro" id="IPR003960">
    <property type="entry name" value="ATPase_AAA_CS"/>
</dbReference>
<dbReference type="InterPro" id="IPR027417">
    <property type="entry name" value="P-loop_NTPase"/>
</dbReference>
<dbReference type="GO" id="GO:0016887">
    <property type="term" value="F:ATP hydrolysis activity"/>
    <property type="evidence" value="ECO:0007669"/>
    <property type="project" value="InterPro"/>
</dbReference>
<evidence type="ECO:0000256" key="1">
    <source>
        <dbReference type="ARBA" id="ARBA00006914"/>
    </source>
</evidence>
<gene>
    <name evidence="6" type="ORF">ALAG00032_LOCUS9142</name>
</gene>
<evidence type="ECO:0000259" key="5">
    <source>
        <dbReference type="SMART" id="SM00382"/>
    </source>
</evidence>
<dbReference type="Pfam" id="PF17862">
    <property type="entry name" value="AAA_lid_3"/>
    <property type="match status" value="2"/>
</dbReference>
<evidence type="ECO:0000256" key="2">
    <source>
        <dbReference type="ARBA" id="ARBA00022741"/>
    </source>
</evidence>
<evidence type="ECO:0000256" key="3">
    <source>
        <dbReference type="ARBA" id="ARBA00022840"/>
    </source>
</evidence>
<dbReference type="InterPro" id="IPR050168">
    <property type="entry name" value="AAA_ATPase_domain"/>
</dbReference>
<dbReference type="InterPro" id="IPR041569">
    <property type="entry name" value="AAA_lid_3"/>
</dbReference>
<dbReference type="SMART" id="SM00382">
    <property type="entry name" value="AAA"/>
    <property type="match status" value="2"/>
</dbReference>
<evidence type="ECO:0000313" key="6">
    <source>
        <dbReference type="EMBL" id="CAE0368379.1"/>
    </source>
</evidence>
<dbReference type="Gene3D" id="1.10.8.60">
    <property type="match status" value="2"/>
</dbReference>
<proteinExistence type="inferred from homology"/>
<keyword evidence="3" id="KW-0067">ATP-binding</keyword>
<dbReference type="Gene3D" id="3.40.50.300">
    <property type="entry name" value="P-loop containing nucleotide triphosphate hydrolases"/>
    <property type="match status" value="2"/>
</dbReference>
<dbReference type="CDD" id="cd19511">
    <property type="entry name" value="RecA-like_CDC48_r2-like"/>
    <property type="match status" value="1"/>
</dbReference>
<feature type="domain" description="AAA+ ATPase" evidence="5">
    <location>
        <begin position="426"/>
        <end position="574"/>
    </location>
</feature>
<dbReference type="PROSITE" id="PS00674">
    <property type="entry name" value="AAA"/>
    <property type="match status" value="1"/>
</dbReference>
<organism evidence="6">
    <name type="scientific">Aureoumbra lagunensis</name>
    <dbReference type="NCBI Taxonomy" id="44058"/>
    <lineage>
        <taxon>Eukaryota</taxon>
        <taxon>Sar</taxon>
        <taxon>Stramenopiles</taxon>
        <taxon>Ochrophyta</taxon>
        <taxon>Pelagophyceae</taxon>
        <taxon>Pelagomonadales</taxon>
        <taxon>Aureoumbra</taxon>
    </lineage>
</organism>
<dbReference type="InterPro" id="IPR003959">
    <property type="entry name" value="ATPase_AAA_core"/>
</dbReference>
<feature type="region of interest" description="Disordered" evidence="4">
    <location>
        <begin position="669"/>
        <end position="701"/>
    </location>
</feature>
<dbReference type="Pfam" id="PF00004">
    <property type="entry name" value="AAA"/>
    <property type="match status" value="2"/>
</dbReference>
<accession>A0A7S3NHN1</accession>
<reference evidence="6" key="1">
    <citation type="submission" date="2021-01" db="EMBL/GenBank/DDBJ databases">
        <authorList>
            <person name="Corre E."/>
            <person name="Pelletier E."/>
            <person name="Niang G."/>
            <person name="Scheremetjew M."/>
            <person name="Finn R."/>
            <person name="Kale V."/>
            <person name="Holt S."/>
            <person name="Cochrane G."/>
            <person name="Meng A."/>
            <person name="Brown T."/>
            <person name="Cohen L."/>
        </authorList>
    </citation>
    <scope>NUCLEOTIDE SEQUENCE</scope>
    <source>
        <strain evidence="6">CCMP1510</strain>
    </source>
</reference>
<dbReference type="GO" id="GO:0005524">
    <property type="term" value="F:ATP binding"/>
    <property type="evidence" value="ECO:0007669"/>
    <property type="project" value="UniProtKB-KW"/>
</dbReference>
<dbReference type="InterPro" id="IPR003593">
    <property type="entry name" value="AAA+_ATPase"/>
</dbReference>
<feature type="domain" description="AAA+ ATPase" evidence="5">
    <location>
        <begin position="151"/>
        <end position="294"/>
    </location>
</feature>
<protein>
    <recommendedName>
        <fullName evidence="5">AAA+ ATPase domain-containing protein</fullName>
    </recommendedName>
</protein>
<sequence>MTGVQQQPEKLVYLIKKLVSNGEISLSDGPSVVVSTLTQRHQEYARKSQPALREAVREALAMARGETSEEISLNASQREAYAVARRSSSGARKGRNTDDPEETIVQCARRAVPSQYINEVLGAEDAVQLALESIVEPMRHAALYSELGIQGPRAVLIHGPTGCGKTLLARAVSREACVDEKCAYFEVNGAELACCGDAEKVTQRVFQLVVASTPALLFIDDLDALFGASSGSSSNRALEISGRRFASTLCGCLDAIGPEQRISIIGATASADSLDSRLRRFGRFEREIALGAPNAKDRAAMLAAFLAKLKKPPLQNEIDPRVLAKATPGWVGADLAALVAEAGACAVRRRVKEMKNDNTDWRIMSCDLEIARTRVCPSFSRTGFAASPGVAWTDVGALAEAREQLAASILAPIASPEKFAALGVPLPAGVLLYGPPGCGKTLLARAVASESSANFISIKGPELLDKYVGESERAVRNLFARARSSAPCIVFFDEIDALCPRRAGSAISGASATASDGSNAVTDRVVNQLLTELDGLESRGQVYVVAATNRPELLDPALTRPGRIDKLLFVPLPTESDRISILIALTQNKVRLAQDVDFSLIAADPRAVGFSGADLAALVREAGLAALQDNDGTTTCVSALHFDLALDRVPPSVSPADAQAYTNLALRMNRSKKRATHPSSSALLESSSPKKRTKISEAESE</sequence>
<comment type="similarity">
    <text evidence="1">Belongs to the AAA ATPase family.</text>
</comment>
<dbReference type="PANTHER" id="PTHR23077">
    <property type="entry name" value="AAA-FAMILY ATPASE"/>
    <property type="match status" value="1"/>
</dbReference>
<evidence type="ECO:0000256" key="4">
    <source>
        <dbReference type="SAM" id="MobiDB-lite"/>
    </source>
</evidence>
<dbReference type="EMBL" id="HBIJ01013487">
    <property type="protein sequence ID" value="CAE0368379.1"/>
    <property type="molecule type" value="Transcribed_RNA"/>
</dbReference>
<dbReference type="AlphaFoldDB" id="A0A7S3NHN1"/>
<dbReference type="PANTHER" id="PTHR23077:SF171">
    <property type="entry name" value="NUCLEAR VALOSIN-CONTAINING PROTEIN-LIKE"/>
    <property type="match status" value="1"/>
</dbReference>
<keyword evidence="2" id="KW-0547">Nucleotide-binding</keyword>
<name>A0A7S3NHN1_9STRA</name>
<dbReference type="FunFam" id="3.40.50.300:FF:000149">
    <property type="entry name" value="Nuclear valosin-containing protein-like"/>
    <property type="match status" value="1"/>
</dbReference>
<dbReference type="SUPFAM" id="SSF52540">
    <property type="entry name" value="P-loop containing nucleoside triphosphate hydrolases"/>
    <property type="match status" value="2"/>
</dbReference>